<feature type="transmembrane region" description="Helical" evidence="1">
    <location>
        <begin position="119"/>
        <end position="140"/>
    </location>
</feature>
<protein>
    <submittedName>
        <fullName evidence="2">Bll0133 protein</fullName>
    </submittedName>
</protein>
<reference evidence="3" key="1">
    <citation type="journal article" date="2002" name="DNA Res.">
        <title>Complete genomic sequence of nitrogen-fixing symbiotic bacterium Bradyrhizobium japonicum USDA110.</title>
        <authorList>
            <person name="Kaneko T."/>
            <person name="Nakamura Y."/>
            <person name="Sato S."/>
            <person name="Minamisawa K."/>
            <person name="Uchiumi T."/>
            <person name="Sasamoto S."/>
            <person name="Watanabe A."/>
            <person name="Idesawa K."/>
            <person name="Iriguchi M."/>
            <person name="Kawashima K."/>
            <person name="Kohara M."/>
            <person name="Matsumoto M."/>
            <person name="Shimpo S."/>
            <person name="Tsuruoka H."/>
            <person name="Wada T."/>
            <person name="Yamada M."/>
            <person name="Tabata S."/>
        </authorList>
    </citation>
    <scope>NUCLEOTIDE SEQUENCE [LARGE SCALE GENOMIC DNA]</scope>
    <source>
        <strain evidence="3">JCM 10833 / BCRC 13528 / IAM 13628 / NBRC 14792 / USDA 110</strain>
    </source>
</reference>
<dbReference type="AlphaFoldDB" id="Q89Y22"/>
<sequence>MPTIFLLAGMVGTGREARALAHPTVSARSSPLLRRLARRRAEQLLQIVQAFRQPRPFAGERALGAGCALRSRAHGLLHLRPFDRDGHALDVGPQRDLLELLHLLFLLLALLTRGGLGRFIAAALIGEIGGVGFVDLLLLFRRRVGTCDIEGAVLEEVVIGVAAARLAASGELGVAIRKRRRFLRLGRGLLGGISAFLEVDRRALPPLRLGMRVRQQKKSCCSNEKRRTTRCKHGPHSTRAFLAKLNPN</sequence>
<dbReference type="Proteomes" id="UP000002526">
    <property type="component" value="Chromosome"/>
</dbReference>
<gene>
    <name evidence="2" type="ordered locus">bll0133</name>
</gene>
<accession>Q89Y22</accession>
<dbReference type="EMBL" id="BA000040">
    <property type="protein sequence ID" value="BAC45398.1"/>
    <property type="molecule type" value="Genomic_DNA"/>
</dbReference>
<organism evidence="2 3">
    <name type="scientific">Bradyrhizobium diazoefficiens (strain JCM 10833 / BCRC 13528 / IAM 13628 / NBRC 14792 / USDA 110)</name>
    <dbReference type="NCBI Taxonomy" id="224911"/>
    <lineage>
        <taxon>Bacteria</taxon>
        <taxon>Pseudomonadati</taxon>
        <taxon>Pseudomonadota</taxon>
        <taxon>Alphaproteobacteria</taxon>
        <taxon>Hyphomicrobiales</taxon>
        <taxon>Nitrobacteraceae</taxon>
        <taxon>Bradyrhizobium</taxon>
    </lineage>
</organism>
<keyword evidence="1" id="KW-0472">Membrane</keyword>
<evidence type="ECO:0000313" key="3">
    <source>
        <dbReference type="Proteomes" id="UP000002526"/>
    </source>
</evidence>
<dbReference type="HOGENOM" id="CLU_1118472_0_0_5"/>
<keyword evidence="1" id="KW-1133">Transmembrane helix</keyword>
<keyword evidence="3" id="KW-1185">Reference proteome</keyword>
<keyword evidence="1" id="KW-0812">Transmembrane</keyword>
<evidence type="ECO:0000256" key="1">
    <source>
        <dbReference type="SAM" id="Phobius"/>
    </source>
</evidence>
<proteinExistence type="predicted"/>
<dbReference type="InParanoid" id="Q89Y22"/>
<dbReference type="KEGG" id="bja:bll0133"/>
<name>Q89Y22_BRADU</name>
<dbReference type="EnsemblBacteria" id="BAC45398">
    <property type="protein sequence ID" value="BAC45398"/>
    <property type="gene ID" value="BAC45398"/>
</dbReference>
<evidence type="ECO:0000313" key="2">
    <source>
        <dbReference type="EMBL" id="BAC45398.1"/>
    </source>
</evidence>